<feature type="transmembrane region" description="Helical" evidence="1">
    <location>
        <begin position="451"/>
        <end position="472"/>
    </location>
</feature>
<dbReference type="Gene3D" id="3.40.50.150">
    <property type="entry name" value="Vaccinia Virus protein VP39"/>
    <property type="match status" value="1"/>
</dbReference>
<dbReference type="InterPro" id="IPR029063">
    <property type="entry name" value="SAM-dependent_MTases_sf"/>
</dbReference>
<dbReference type="InterPro" id="IPR006342">
    <property type="entry name" value="FkbM_mtfrase"/>
</dbReference>
<evidence type="ECO:0000313" key="3">
    <source>
        <dbReference type="EMBL" id="NZA01912.1"/>
    </source>
</evidence>
<dbReference type="GO" id="GO:0032259">
    <property type="term" value="P:methylation"/>
    <property type="evidence" value="ECO:0007669"/>
    <property type="project" value="UniProtKB-KW"/>
</dbReference>
<keyword evidence="4" id="KW-1185">Reference proteome</keyword>
<evidence type="ECO:0000313" key="4">
    <source>
        <dbReference type="Proteomes" id="UP000589716"/>
    </source>
</evidence>
<feature type="transmembrane region" description="Helical" evidence="1">
    <location>
        <begin position="598"/>
        <end position="621"/>
    </location>
</feature>
<keyword evidence="1" id="KW-0812">Transmembrane</keyword>
<protein>
    <submittedName>
        <fullName evidence="3">FkbM family methyltransferase</fullName>
    </submittedName>
</protein>
<proteinExistence type="predicted"/>
<dbReference type="EMBL" id="JACCKX010000001">
    <property type="protein sequence ID" value="NZA01912.1"/>
    <property type="molecule type" value="Genomic_DNA"/>
</dbReference>
<name>A0A853INS8_9BURK</name>
<keyword evidence="1" id="KW-1133">Transmembrane helix</keyword>
<dbReference type="InterPro" id="IPR052514">
    <property type="entry name" value="SAM-dependent_MTase"/>
</dbReference>
<dbReference type="Proteomes" id="UP000589716">
    <property type="component" value="Unassembled WGS sequence"/>
</dbReference>
<dbReference type="SUPFAM" id="SSF53335">
    <property type="entry name" value="S-adenosyl-L-methionine-dependent methyltransferases"/>
    <property type="match status" value="1"/>
</dbReference>
<keyword evidence="3" id="KW-0489">Methyltransferase</keyword>
<dbReference type="GO" id="GO:0008168">
    <property type="term" value="F:methyltransferase activity"/>
    <property type="evidence" value="ECO:0007669"/>
    <property type="project" value="UniProtKB-KW"/>
</dbReference>
<feature type="transmembrane region" description="Helical" evidence="1">
    <location>
        <begin position="421"/>
        <end position="444"/>
    </location>
</feature>
<evidence type="ECO:0000259" key="2">
    <source>
        <dbReference type="Pfam" id="PF05050"/>
    </source>
</evidence>
<dbReference type="Pfam" id="PF05050">
    <property type="entry name" value="Methyltransf_21"/>
    <property type="match status" value="1"/>
</dbReference>
<feature type="transmembrane region" description="Helical" evidence="1">
    <location>
        <begin position="696"/>
        <end position="713"/>
    </location>
</feature>
<feature type="transmembrane region" description="Helical" evidence="1">
    <location>
        <begin position="484"/>
        <end position="505"/>
    </location>
</feature>
<dbReference type="AlphaFoldDB" id="A0A853INS8"/>
<feature type="domain" description="Methyltransferase FkbM" evidence="2">
    <location>
        <begin position="84"/>
        <end position="244"/>
    </location>
</feature>
<accession>A0A853INS8</accession>
<dbReference type="PANTHER" id="PTHR34203:SF15">
    <property type="entry name" value="SLL1173 PROTEIN"/>
    <property type="match status" value="1"/>
</dbReference>
<comment type="caution">
    <text evidence="3">The sequence shown here is derived from an EMBL/GenBank/DDBJ whole genome shotgun (WGS) entry which is preliminary data.</text>
</comment>
<keyword evidence="1" id="KW-0472">Membrane</keyword>
<dbReference type="NCBIfam" id="TIGR01444">
    <property type="entry name" value="fkbM_fam"/>
    <property type="match status" value="1"/>
</dbReference>
<evidence type="ECO:0000256" key="1">
    <source>
        <dbReference type="SAM" id="Phobius"/>
    </source>
</evidence>
<reference evidence="3 4" key="1">
    <citation type="submission" date="2020-07" db="EMBL/GenBank/DDBJ databases">
        <authorList>
            <person name="Maaloum M."/>
        </authorList>
    </citation>
    <scope>NUCLEOTIDE SEQUENCE [LARGE SCALE GENOMIC DNA]</scope>
    <source>
        <strain evidence="3 4">GCS-AN-3</strain>
    </source>
</reference>
<gene>
    <name evidence="3" type="ORF">H0I39_09355</name>
</gene>
<sequence>MNALSTGQPVLSIPYLRFFAGRLRMWVSRKLELGAGQRRIRLFTLDNDVIGRRIRTQGAYEPEVLAAIDAVAAGAGRSAGVALDIGANIGNHAVSMARSFSRVVAFEPHPVMAAALRANALLNGCSNLQVMEMALSAHVGDGVLQQQRPDNSGTLELAADGASAMDAPGRVAVQLMRGDDVLDRVLEPGERVTLIKIDVEGAELPALQGLAACLQRDHPVICFEVRHPAEGQLVRAFLEDAGYRDFRPFAHPASGWARCTACSPAPGAANTTSWSRSPSSRIATMRRCLHSLRSPHDAPHGRGSATAVSSPRTGWPAVVRGGLPVDAGGFVDAVSVRRHAAAGAGWVWRAGHRSGTGGHWGHAGGLGQRDWPGAACIAGRGGVPQAWGACLARHVASGLLILCAYALFAGQWLSGPLFADALVPIGIAELLLVPLISAVGYAFIAHARYRMGALIQSLPAVARFLVAAVLLWRGAAPDVGAFALWVLLAMAAACVLAILLACAWLPWPACPRLRAVLTPDYSVAYAGSNLVNSLAGEADKLAVYRLTSADQTGIYSATTRIMAAFAIPFGALIQSRSHHLFALGTAIGPGHMQFLRRYAMAFAGYGVICVLVSLLAAPYLVRWLGPGFEAGGALVAILAFWVPLNGFRQLVGSLLTTSDRAWRRSFSDILTTGVFVVAALVLVPANGVTGAAEAKLAAEFIGLMATFLIFMHARKTSR</sequence>
<feature type="transmembrane region" description="Helical" evidence="1">
    <location>
        <begin position="665"/>
        <end position="684"/>
    </location>
</feature>
<dbReference type="PANTHER" id="PTHR34203">
    <property type="entry name" value="METHYLTRANSFERASE, FKBM FAMILY PROTEIN"/>
    <property type="match status" value="1"/>
</dbReference>
<organism evidence="3 4">
    <name type="scientific">Ottowia beijingensis</name>
    <dbReference type="NCBI Taxonomy" id="1207057"/>
    <lineage>
        <taxon>Bacteria</taxon>
        <taxon>Pseudomonadati</taxon>
        <taxon>Pseudomonadota</taxon>
        <taxon>Betaproteobacteria</taxon>
        <taxon>Burkholderiales</taxon>
        <taxon>Comamonadaceae</taxon>
        <taxon>Ottowia</taxon>
    </lineage>
</organism>
<keyword evidence="3" id="KW-0808">Transferase</keyword>
<feature type="transmembrane region" description="Helical" evidence="1">
    <location>
        <begin position="395"/>
        <end position="415"/>
    </location>
</feature>